<dbReference type="PANTHER" id="PTHR43162:SF1">
    <property type="entry name" value="PRESTALK A DIFFERENTIATION PROTEIN A"/>
    <property type="match status" value="1"/>
</dbReference>
<dbReference type="RefSeq" id="WP_162390252.1">
    <property type="nucleotide sequence ID" value="NZ_CP045997.1"/>
</dbReference>
<dbReference type="Gene3D" id="3.90.25.10">
    <property type="entry name" value="UDP-galactose 4-epimerase, domain 1"/>
    <property type="match status" value="1"/>
</dbReference>
<protein>
    <submittedName>
        <fullName evidence="2">NAD(P)H-binding protein</fullName>
    </submittedName>
</protein>
<name>A0A6P1W7H8_9BACT</name>
<keyword evidence="3" id="KW-1185">Reference proteome</keyword>
<dbReference type="EMBL" id="CP045997">
    <property type="protein sequence ID" value="QHV99860.1"/>
    <property type="molecule type" value="Genomic_DNA"/>
</dbReference>
<accession>A0A6P1W7H8</accession>
<dbReference type="InterPro" id="IPR008030">
    <property type="entry name" value="NmrA-like"/>
</dbReference>
<sequence length="291" mass="32006">MKTLVIGGTGTVGSQVVAELVRKQVSVRVLITSPEKAALLPEGVEFVVGNMDEPGTLPKAFADIETVFLLNRQSHTEAAQGQFAIASAKRAGVRKIVYQSIHDVRRAPHVPHFQPKITIENVLKQSGLQYVFVSPNNFYQNDFWFSKAIADYGIYPQPIGERGLSRVDVRDIAEAAATVLLTDEYNGLTIPLVGPTVLTSAETVNILSEQLGYEVHYAGNDLDSWAAEARKSLPAWIVEDWKKMYQFFQDEGLAASAEDIALITRVLGRSPRSYADFITEHASVFAQQVVA</sequence>
<dbReference type="Pfam" id="PF05368">
    <property type="entry name" value="NmrA"/>
    <property type="match status" value="1"/>
</dbReference>
<dbReference type="InterPro" id="IPR051604">
    <property type="entry name" value="Ergot_Alk_Oxidoreductase"/>
</dbReference>
<evidence type="ECO:0000313" key="3">
    <source>
        <dbReference type="Proteomes" id="UP000464577"/>
    </source>
</evidence>
<evidence type="ECO:0000313" key="2">
    <source>
        <dbReference type="EMBL" id="QHV99860.1"/>
    </source>
</evidence>
<proteinExistence type="predicted"/>
<gene>
    <name evidence="2" type="ORF">GJR95_34760</name>
</gene>
<feature type="domain" description="NmrA-like" evidence="1">
    <location>
        <begin position="3"/>
        <end position="252"/>
    </location>
</feature>
<dbReference type="PANTHER" id="PTHR43162">
    <property type="match status" value="1"/>
</dbReference>
<dbReference type="InterPro" id="IPR036291">
    <property type="entry name" value="NAD(P)-bd_dom_sf"/>
</dbReference>
<dbReference type="Gene3D" id="3.40.50.720">
    <property type="entry name" value="NAD(P)-binding Rossmann-like Domain"/>
    <property type="match status" value="1"/>
</dbReference>
<organism evidence="2 3">
    <name type="scientific">Spirosoma endbachense</name>
    <dbReference type="NCBI Taxonomy" id="2666025"/>
    <lineage>
        <taxon>Bacteria</taxon>
        <taxon>Pseudomonadati</taxon>
        <taxon>Bacteroidota</taxon>
        <taxon>Cytophagia</taxon>
        <taxon>Cytophagales</taxon>
        <taxon>Cytophagaceae</taxon>
        <taxon>Spirosoma</taxon>
    </lineage>
</organism>
<dbReference type="KEGG" id="senf:GJR95_34760"/>
<dbReference type="AlphaFoldDB" id="A0A6P1W7H8"/>
<dbReference type="Proteomes" id="UP000464577">
    <property type="component" value="Chromosome"/>
</dbReference>
<evidence type="ECO:0000259" key="1">
    <source>
        <dbReference type="Pfam" id="PF05368"/>
    </source>
</evidence>
<reference evidence="2 3" key="1">
    <citation type="submission" date="2019-11" db="EMBL/GenBank/DDBJ databases">
        <title>Spirosoma endbachense sp. nov., isolated from a natural salt meadow.</title>
        <authorList>
            <person name="Rojas J."/>
            <person name="Ambika Manirajan B."/>
            <person name="Ratering S."/>
            <person name="Suarez C."/>
            <person name="Geissler-Plaum R."/>
            <person name="Schnell S."/>
        </authorList>
    </citation>
    <scope>NUCLEOTIDE SEQUENCE [LARGE SCALE GENOMIC DNA]</scope>
    <source>
        <strain evidence="2 3">I-24</strain>
    </source>
</reference>
<dbReference type="SUPFAM" id="SSF51735">
    <property type="entry name" value="NAD(P)-binding Rossmann-fold domains"/>
    <property type="match status" value="1"/>
</dbReference>